<organism evidence="1">
    <name type="scientific">marine sediment metagenome</name>
    <dbReference type="NCBI Taxonomy" id="412755"/>
    <lineage>
        <taxon>unclassified sequences</taxon>
        <taxon>metagenomes</taxon>
        <taxon>ecological metagenomes</taxon>
    </lineage>
</organism>
<dbReference type="EMBL" id="LAZR01003219">
    <property type="protein sequence ID" value="KKN20667.1"/>
    <property type="molecule type" value="Genomic_DNA"/>
</dbReference>
<accession>A0A0F9P8D1</accession>
<proteinExistence type="predicted"/>
<sequence>MLVGEVLLIQRIRINLPPNFQQGQIPLIIQGHSHIDRRRHFRINAEHLLLDQNVSKTYFNKVIDELEKKGGIYKNIWKIKDIFYPNILIDILSTNGNPLLILSLNFRNYNYFPPQVGFLTPDEKLIKKLNPDAIIPDDHGIYHLIKHNQGVWACTPGTYEYHDFYYDLDRWELERYGSMCNIIELINRIIGMIDRSNEKILL</sequence>
<dbReference type="AlphaFoldDB" id="A0A0F9P8D1"/>
<evidence type="ECO:0000313" key="1">
    <source>
        <dbReference type="EMBL" id="KKN20667.1"/>
    </source>
</evidence>
<gene>
    <name evidence="1" type="ORF">LCGC14_0933170</name>
</gene>
<name>A0A0F9P8D1_9ZZZZ</name>
<reference evidence="1" key="1">
    <citation type="journal article" date="2015" name="Nature">
        <title>Complex archaea that bridge the gap between prokaryotes and eukaryotes.</title>
        <authorList>
            <person name="Spang A."/>
            <person name="Saw J.H."/>
            <person name="Jorgensen S.L."/>
            <person name="Zaremba-Niedzwiedzka K."/>
            <person name="Martijn J."/>
            <person name="Lind A.E."/>
            <person name="van Eijk R."/>
            <person name="Schleper C."/>
            <person name="Guy L."/>
            <person name="Ettema T.J."/>
        </authorList>
    </citation>
    <scope>NUCLEOTIDE SEQUENCE</scope>
</reference>
<comment type="caution">
    <text evidence="1">The sequence shown here is derived from an EMBL/GenBank/DDBJ whole genome shotgun (WGS) entry which is preliminary data.</text>
</comment>
<protein>
    <submittedName>
        <fullName evidence="1">Uncharacterized protein</fullName>
    </submittedName>
</protein>